<dbReference type="OrthoDB" id="4293748at2"/>
<sequence length="180" mass="18819">MAAGRWVTGLAATGVLVATGAWVRWPAAGVDGPLWEEVRPVIEARLAAQAQGTGYGSARPGPGARWFCRARALDLDERDGLVRAGVATLCVEYGARGGALVECGGAVVPQEVRLRRGPDGGYRIVSRDQAPDGAGAAAWRRDHFGPLTDPDRPDSAAQAALETAARSYFGLPADAPVREC</sequence>
<name>A0A4U5WHP1_STRLS</name>
<evidence type="ECO:0000313" key="1">
    <source>
        <dbReference type="EMBL" id="TKT01419.1"/>
    </source>
</evidence>
<dbReference type="AlphaFoldDB" id="A0A4U5WHP1"/>
<reference evidence="1 2" key="1">
    <citation type="submission" date="2019-04" db="EMBL/GenBank/DDBJ databases">
        <title>Streptomyces lasaliensis sp. nov., an Actinomycete isolated from soil which produces the polyether antibiotic lasalocid.</title>
        <authorList>
            <person name="Erwin G."/>
            <person name="Haber C."/>
        </authorList>
    </citation>
    <scope>NUCLEOTIDE SEQUENCE [LARGE SCALE GENOMIC DNA]</scope>
    <source>
        <strain evidence="1 2">X-537</strain>
    </source>
</reference>
<accession>A0A4U5WHP1</accession>
<organism evidence="1 2">
    <name type="scientific">Streptomyces lasalocidi</name>
    <name type="common">Streptomyces lasaliensis</name>
    <dbReference type="NCBI Taxonomy" id="324833"/>
    <lineage>
        <taxon>Bacteria</taxon>
        <taxon>Bacillati</taxon>
        <taxon>Actinomycetota</taxon>
        <taxon>Actinomycetes</taxon>
        <taxon>Kitasatosporales</taxon>
        <taxon>Streptomycetaceae</taxon>
        <taxon>Streptomyces</taxon>
    </lineage>
</organism>
<evidence type="ECO:0000313" key="2">
    <source>
        <dbReference type="Proteomes" id="UP000305929"/>
    </source>
</evidence>
<protein>
    <submittedName>
        <fullName evidence="1">Uncharacterized protein</fullName>
    </submittedName>
</protein>
<comment type="caution">
    <text evidence="1">The sequence shown here is derived from an EMBL/GenBank/DDBJ whole genome shotgun (WGS) entry which is preliminary data.</text>
</comment>
<gene>
    <name evidence="1" type="ORF">E4U91_15695</name>
</gene>
<keyword evidence="2" id="KW-1185">Reference proteome</keyword>
<dbReference type="RefSeq" id="WP_137307450.1">
    <property type="nucleotide sequence ID" value="NZ_SZNQ01000001.1"/>
</dbReference>
<dbReference type="Proteomes" id="UP000305929">
    <property type="component" value="Unassembled WGS sequence"/>
</dbReference>
<dbReference type="EMBL" id="SZNQ01000001">
    <property type="protein sequence ID" value="TKT01419.1"/>
    <property type="molecule type" value="Genomic_DNA"/>
</dbReference>
<proteinExistence type="predicted"/>